<dbReference type="EMBL" id="IACF01004580">
    <property type="protein sequence ID" value="LAB70169.1"/>
    <property type="molecule type" value="mRNA"/>
</dbReference>
<protein>
    <recommendedName>
        <fullName evidence="24">DNA oxidative demethylase ALKBH2</fullName>
        <ecNumber evidence="23">1.14.11.33</ecNumber>
    </recommendedName>
    <alternativeName>
        <fullName evidence="25">Alkylated DNA repair protein alkB homolog 2</fullName>
    </alternativeName>
    <alternativeName>
        <fullName evidence="26">Alpha-ketoglutarate-dependent dioxygenase alkB homolog 2</fullName>
    </alternativeName>
</protein>
<name>A0A2P2I833_9CRUS</name>
<evidence type="ECO:0000256" key="20">
    <source>
        <dbReference type="ARBA" id="ARBA00052800"/>
    </source>
</evidence>
<dbReference type="PROSITE" id="PS51471">
    <property type="entry name" value="FE2OG_OXY"/>
    <property type="match status" value="1"/>
</dbReference>
<evidence type="ECO:0000256" key="2">
    <source>
        <dbReference type="ARBA" id="ARBA00004604"/>
    </source>
</evidence>
<evidence type="ECO:0000256" key="10">
    <source>
        <dbReference type="ARBA" id="ARBA00023204"/>
    </source>
</evidence>
<comment type="catalytic activity">
    <reaction evidence="12">
        <text>an N(1)-methyl-2'-deoxyadenosine in single-stranded DNA + 2-oxoglutarate + O2 = a 2'-deoxyadenosine in single-stranded DNA + formaldehyde + succinate + CO2 + H(+)</text>
        <dbReference type="Rhea" id="RHEA:70447"/>
        <dbReference type="Rhea" id="RHEA-COMP:17895"/>
        <dbReference type="Rhea" id="RHEA-COMP:17896"/>
        <dbReference type="ChEBI" id="CHEBI:15378"/>
        <dbReference type="ChEBI" id="CHEBI:15379"/>
        <dbReference type="ChEBI" id="CHEBI:16526"/>
        <dbReference type="ChEBI" id="CHEBI:16810"/>
        <dbReference type="ChEBI" id="CHEBI:16842"/>
        <dbReference type="ChEBI" id="CHEBI:30031"/>
        <dbReference type="ChEBI" id="CHEBI:90615"/>
        <dbReference type="ChEBI" id="CHEBI:139096"/>
    </reaction>
    <physiologicalReaction direction="left-to-right" evidence="12">
        <dbReference type="Rhea" id="RHEA:70448"/>
    </physiologicalReaction>
</comment>
<evidence type="ECO:0000256" key="18">
    <source>
        <dbReference type="ARBA" id="ARBA00052597"/>
    </source>
</evidence>
<dbReference type="GO" id="GO:0008168">
    <property type="term" value="F:methyltransferase activity"/>
    <property type="evidence" value="ECO:0007669"/>
    <property type="project" value="UniProtKB-KW"/>
</dbReference>
<comment type="catalytic activity">
    <reaction evidence="13">
        <text>an N(3)-methyl-2'-deoxycytidine in single-stranded DNA + 2-oxoglutarate + O2 = a 2'-deoxycytidine in single-stranded DNA + formaldehyde + succinate + CO2 + H(+)</text>
        <dbReference type="Rhea" id="RHEA:70435"/>
        <dbReference type="Rhea" id="RHEA-COMP:12846"/>
        <dbReference type="Rhea" id="RHEA-COMP:17894"/>
        <dbReference type="ChEBI" id="CHEBI:15378"/>
        <dbReference type="ChEBI" id="CHEBI:15379"/>
        <dbReference type="ChEBI" id="CHEBI:16526"/>
        <dbReference type="ChEBI" id="CHEBI:16810"/>
        <dbReference type="ChEBI" id="CHEBI:16842"/>
        <dbReference type="ChEBI" id="CHEBI:30031"/>
        <dbReference type="ChEBI" id="CHEBI:85452"/>
        <dbReference type="ChEBI" id="CHEBI:139075"/>
    </reaction>
    <physiologicalReaction direction="left-to-right" evidence="13">
        <dbReference type="Rhea" id="RHEA:70436"/>
    </physiologicalReaction>
</comment>
<evidence type="ECO:0000256" key="8">
    <source>
        <dbReference type="ARBA" id="ARBA00023002"/>
    </source>
</evidence>
<dbReference type="InterPro" id="IPR032852">
    <property type="entry name" value="ALKBH2"/>
</dbReference>
<keyword evidence="5" id="KW-0227">DNA damage</keyword>
<evidence type="ECO:0000256" key="3">
    <source>
        <dbReference type="ARBA" id="ARBA00004642"/>
    </source>
</evidence>
<comment type="catalytic activity">
    <reaction evidence="18">
        <text>a 3,N(4)-etheno-2'-deoxycytidine in single-stranded DNA + 2-oxoglutarate + O2 + H2O = a 2'-deoxycytidine in single-stranded DNA + glyoxal + succinate + CO2</text>
        <dbReference type="Rhea" id="RHEA:70471"/>
        <dbReference type="Rhea" id="RHEA-COMP:12846"/>
        <dbReference type="Rhea" id="RHEA-COMP:17906"/>
        <dbReference type="ChEBI" id="CHEBI:15377"/>
        <dbReference type="ChEBI" id="CHEBI:15379"/>
        <dbReference type="ChEBI" id="CHEBI:16526"/>
        <dbReference type="ChEBI" id="CHEBI:16810"/>
        <dbReference type="ChEBI" id="CHEBI:30031"/>
        <dbReference type="ChEBI" id="CHEBI:34779"/>
        <dbReference type="ChEBI" id="CHEBI:85452"/>
        <dbReference type="ChEBI" id="CHEBI:189585"/>
    </reaction>
    <physiologicalReaction direction="left-to-right" evidence="18">
        <dbReference type="Rhea" id="RHEA:70472"/>
    </physiologicalReaction>
</comment>
<feature type="binding site" evidence="27">
    <location>
        <position position="273"/>
    </location>
    <ligand>
        <name>2-oxoglutarate</name>
        <dbReference type="ChEBI" id="CHEBI:16810"/>
    </ligand>
</feature>
<dbReference type="GO" id="GO:0005654">
    <property type="term" value="C:nucleoplasm"/>
    <property type="evidence" value="ECO:0007669"/>
    <property type="project" value="UniProtKB-SubCell"/>
</dbReference>
<keyword evidence="11" id="KW-0539">Nucleus</keyword>
<comment type="catalytic activity">
    <reaction evidence="14">
        <text>a 1,N(6)-etheno-2'-deoxyadenosine in single-stranded DNA + 2-oxoglutarate + O2 + H2O = a 2'-deoxyadenosine in single-stranded DNA + glyoxal + succinate + CO2</text>
        <dbReference type="Rhea" id="RHEA:70459"/>
        <dbReference type="Rhea" id="RHEA-COMP:17896"/>
        <dbReference type="Rhea" id="RHEA-COMP:17904"/>
        <dbReference type="ChEBI" id="CHEBI:15377"/>
        <dbReference type="ChEBI" id="CHEBI:15379"/>
        <dbReference type="ChEBI" id="CHEBI:16526"/>
        <dbReference type="ChEBI" id="CHEBI:16810"/>
        <dbReference type="ChEBI" id="CHEBI:30031"/>
        <dbReference type="ChEBI" id="CHEBI:34779"/>
        <dbReference type="ChEBI" id="CHEBI:90615"/>
        <dbReference type="ChEBI" id="CHEBI:189583"/>
    </reaction>
    <physiologicalReaction direction="left-to-right" evidence="14">
        <dbReference type="Rhea" id="RHEA:70460"/>
    </physiologicalReaction>
</comment>
<keyword evidence="4" id="KW-0479">Metal-binding</keyword>
<evidence type="ECO:0000256" key="7">
    <source>
        <dbReference type="ARBA" id="ARBA00022964"/>
    </source>
</evidence>
<dbReference type="PANTHER" id="PTHR31573:SF1">
    <property type="entry name" value="DNA OXIDATIVE DEMETHYLASE ALKBH2"/>
    <property type="match status" value="1"/>
</dbReference>
<evidence type="ECO:0000256" key="19">
    <source>
        <dbReference type="ARBA" id="ARBA00052627"/>
    </source>
</evidence>
<dbReference type="AlphaFoldDB" id="A0A2P2I833"/>
<evidence type="ECO:0000256" key="23">
    <source>
        <dbReference type="ARBA" id="ARBA00066725"/>
    </source>
</evidence>
<feature type="binding site" evidence="27">
    <location>
        <position position="201"/>
    </location>
    <ligand>
        <name>substrate</name>
    </ligand>
</feature>
<evidence type="ECO:0000256" key="14">
    <source>
        <dbReference type="ARBA" id="ARBA00051189"/>
    </source>
</evidence>
<comment type="catalytic activity">
    <reaction evidence="16">
        <text>a 3,N(4)-etheno-2'-deoxycytidine in double-stranded DNA + 2-oxoglutarate + O2 + H2O = a 2'-deoxycytidine in double-stranded DNA + glyoxal + succinate + CO2</text>
        <dbReference type="Rhea" id="RHEA:70467"/>
        <dbReference type="Rhea" id="RHEA-COMP:17070"/>
        <dbReference type="Rhea" id="RHEA-COMP:17905"/>
        <dbReference type="ChEBI" id="CHEBI:15377"/>
        <dbReference type="ChEBI" id="CHEBI:15379"/>
        <dbReference type="ChEBI" id="CHEBI:16526"/>
        <dbReference type="ChEBI" id="CHEBI:16810"/>
        <dbReference type="ChEBI" id="CHEBI:30031"/>
        <dbReference type="ChEBI" id="CHEBI:34779"/>
        <dbReference type="ChEBI" id="CHEBI:85452"/>
        <dbReference type="ChEBI" id="CHEBI:189585"/>
    </reaction>
    <physiologicalReaction direction="left-to-right" evidence="16">
        <dbReference type="Rhea" id="RHEA:70468"/>
    </physiologicalReaction>
</comment>
<keyword evidence="29" id="KW-0489">Methyltransferase</keyword>
<feature type="domain" description="Fe2OG dioxygenase" evidence="28">
    <location>
        <begin position="179"/>
        <end position="282"/>
    </location>
</feature>
<evidence type="ECO:0000256" key="1">
    <source>
        <dbReference type="ARBA" id="ARBA00001954"/>
    </source>
</evidence>
<feature type="binding site" evidence="27">
    <location>
        <position position="198"/>
    </location>
    <ligand>
        <name>2-oxoglutarate</name>
        <dbReference type="ChEBI" id="CHEBI:16810"/>
    </ligand>
</feature>
<comment type="catalytic activity">
    <reaction evidence="20">
        <text>an N(1)-methyl-2'-deoxyadenosine in double-stranded DNA + 2-oxoglutarate + O2 = a 2'-deoxyadenosine in double-stranded DNA + formaldehyde + succinate + CO2 + H(+)</text>
        <dbReference type="Rhea" id="RHEA:70443"/>
        <dbReference type="Rhea" id="RHEA-COMP:14236"/>
        <dbReference type="Rhea" id="RHEA-COMP:17897"/>
        <dbReference type="ChEBI" id="CHEBI:15378"/>
        <dbReference type="ChEBI" id="CHEBI:15379"/>
        <dbReference type="ChEBI" id="CHEBI:16526"/>
        <dbReference type="ChEBI" id="CHEBI:16810"/>
        <dbReference type="ChEBI" id="CHEBI:16842"/>
        <dbReference type="ChEBI" id="CHEBI:30031"/>
        <dbReference type="ChEBI" id="CHEBI:90615"/>
        <dbReference type="ChEBI" id="CHEBI:139096"/>
    </reaction>
    <physiologicalReaction direction="left-to-right" evidence="20">
        <dbReference type="Rhea" id="RHEA:70444"/>
    </physiologicalReaction>
</comment>
<dbReference type="GO" id="GO:0035516">
    <property type="term" value="F:broad specificity oxidative DNA demethylase activity"/>
    <property type="evidence" value="ECO:0007669"/>
    <property type="project" value="UniProtKB-EC"/>
</dbReference>
<dbReference type="GO" id="GO:0032259">
    <property type="term" value="P:methylation"/>
    <property type="evidence" value="ECO:0007669"/>
    <property type="project" value="UniProtKB-KW"/>
</dbReference>
<dbReference type="InterPro" id="IPR027450">
    <property type="entry name" value="AlkB-like"/>
</dbReference>
<comment type="catalytic activity">
    <reaction evidence="17">
        <text>a 1,N(2)-etheno-2'-deoxyguanosine in double-stranded DNA + 2-oxoglutarate + O2 + H2O = a 2'-deoxyguanosine in double-stranded DNA + glyoxal + succinate + CO2</text>
        <dbReference type="Rhea" id="RHEA:70487"/>
        <dbReference type="Rhea" id="RHEA-COMP:17910"/>
        <dbReference type="Rhea" id="RHEA-COMP:17912"/>
        <dbReference type="ChEBI" id="CHEBI:15377"/>
        <dbReference type="ChEBI" id="CHEBI:15379"/>
        <dbReference type="ChEBI" id="CHEBI:16526"/>
        <dbReference type="ChEBI" id="CHEBI:16810"/>
        <dbReference type="ChEBI" id="CHEBI:30031"/>
        <dbReference type="ChEBI" id="CHEBI:34779"/>
        <dbReference type="ChEBI" id="CHEBI:85445"/>
        <dbReference type="ChEBI" id="CHEBI:189586"/>
    </reaction>
    <physiologicalReaction direction="left-to-right" evidence="17">
        <dbReference type="Rhea" id="RHEA:70488"/>
    </physiologicalReaction>
</comment>
<evidence type="ECO:0000256" key="24">
    <source>
        <dbReference type="ARBA" id="ARBA00072134"/>
    </source>
</evidence>
<dbReference type="GO" id="GO:0051747">
    <property type="term" value="F:cytosine C-5 DNA demethylase activity"/>
    <property type="evidence" value="ECO:0007669"/>
    <property type="project" value="TreeGrafter"/>
</dbReference>
<dbReference type="GO" id="GO:0006307">
    <property type="term" value="P:DNA alkylation repair"/>
    <property type="evidence" value="ECO:0007669"/>
    <property type="project" value="TreeGrafter"/>
</dbReference>
<keyword evidence="29" id="KW-0808">Transferase</keyword>
<proteinExistence type="evidence at transcript level"/>
<evidence type="ECO:0000256" key="26">
    <source>
        <dbReference type="ARBA" id="ARBA00081727"/>
    </source>
</evidence>
<reference evidence="29" key="1">
    <citation type="journal article" date="2018" name="Biosci. Biotechnol. Biochem.">
        <title>Polysaccharide hydrolase of the hadal zone amphipods Hirondellea gigas.</title>
        <authorList>
            <person name="Kobayashi H."/>
            <person name="Nagahama T."/>
            <person name="Arai W."/>
            <person name="Sasagawa Y."/>
            <person name="Umeda M."/>
            <person name="Hayashi T."/>
            <person name="Nikaido I."/>
            <person name="Watanabe H."/>
            <person name="Oguri K."/>
            <person name="Kitazato H."/>
            <person name="Fujioka K."/>
            <person name="Kido Y."/>
            <person name="Takami H."/>
        </authorList>
    </citation>
    <scope>NUCLEOTIDE SEQUENCE</scope>
    <source>
        <tissue evidence="29">Whole body</tissue>
    </source>
</reference>
<keyword evidence="8" id="KW-0560">Oxidoreductase</keyword>
<evidence type="ECO:0000256" key="6">
    <source>
        <dbReference type="ARBA" id="ARBA00022842"/>
    </source>
</evidence>
<feature type="binding site" evidence="27">
    <location>
        <position position="279"/>
    </location>
    <ligand>
        <name>2-oxoglutarate</name>
        <dbReference type="ChEBI" id="CHEBI:16810"/>
    </ligand>
</feature>
<comment type="subunit">
    <text evidence="22">Interacts with PCNA homotrimer; this interaction is enhanced during the S-phase of the cell cycle. Interacts with nucleolar proteins NCL, UBTF and NPM1. Interacts with XRCC5-XRCC6 heterodimer.</text>
</comment>
<dbReference type="Pfam" id="PF13532">
    <property type="entry name" value="2OG-FeII_Oxy_2"/>
    <property type="match status" value="1"/>
</dbReference>
<accession>A0A2P2I833</accession>
<dbReference type="EC" id="1.14.11.33" evidence="23"/>
<evidence type="ECO:0000259" key="28">
    <source>
        <dbReference type="PROSITE" id="PS51471"/>
    </source>
</evidence>
<evidence type="ECO:0000256" key="17">
    <source>
        <dbReference type="ARBA" id="ARBA00051755"/>
    </source>
</evidence>
<dbReference type="SUPFAM" id="SSF51197">
    <property type="entry name" value="Clavaminate synthase-like"/>
    <property type="match status" value="1"/>
</dbReference>
<dbReference type="InterPro" id="IPR037151">
    <property type="entry name" value="AlkB-like_sf"/>
</dbReference>
<comment type="cofactor">
    <cofactor evidence="1">
        <name>Fe(2+)</name>
        <dbReference type="ChEBI" id="CHEBI:29033"/>
    </cofactor>
</comment>
<evidence type="ECO:0000256" key="4">
    <source>
        <dbReference type="ARBA" id="ARBA00022723"/>
    </source>
</evidence>
<keyword evidence="9" id="KW-0408">Iron</keyword>
<comment type="catalytic activity">
    <reaction evidence="21">
        <text>a methylated nucleobase within DNA + 2-oxoglutarate + O2 = a nucleobase within DNA + formaldehyde + succinate + CO2</text>
        <dbReference type="Rhea" id="RHEA:30299"/>
        <dbReference type="Rhea" id="RHEA-COMP:12192"/>
        <dbReference type="Rhea" id="RHEA-COMP:12193"/>
        <dbReference type="ChEBI" id="CHEBI:15379"/>
        <dbReference type="ChEBI" id="CHEBI:16526"/>
        <dbReference type="ChEBI" id="CHEBI:16810"/>
        <dbReference type="ChEBI" id="CHEBI:16842"/>
        <dbReference type="ChEBI" id="CHEBI:30031"/>
        <dbReference type="ChEBI" id="CHEBI:32875"/>
        <dbReference type="ChEBI" id="CHEBI:64428"/>
        <dbReference type="EC" id="1.14.11.33"/>
    </reaction>
    <physiologicalReaction direction="left-to-right" evidence="21">
        <dbReference type="Rhea" id="RHEA:30300"/>
    </physiologicalReaction>
</comment>
<feature type="binding site" evidence="27">
    <location>
        <position position="261"/>
    </location>
    <ligand>
        <name>2-oxoglutarate</name>
        <dbReference type="ChEBI" id="CHEBI:16810"/>
    </ligand>
</feature>
<sequence>MHQSKLAKYFSCNSNEEMTKKSKQNTNNEFNAQLTKKLKKDSTNINITGSCSTEHESVEESNPVCLHKALDLTFPSIKQQNIVWKKICAENLMLDYCILFPQGIANTLFNMLEEELQYFTGDLTRIKVFGKWHNIPRKQASYGDEGLTYTYSGITTPALPWPTPLLAIRDLLHHLCGIYYNFVLVNRYQDGKDKIGEHKDDEKELDSSAPIASVSLGQPRTFYFVHQDARRKLRHVDKVQLLLEHGSLLLMKAPTNKFWYHALPPRAAAKLPRINLTFRCIAKKQHSLVPT</sequence>
<comment type="catalytic activity">
    <reaction evidence="15">
        <text>an N(3)-methyl-2'-deoxycytidine in double-stranded DNA + 2-oxoglutarate + O2 = a 2'-deoxycytidine in double-stranded DNA + formaldehyde + succinate + CO2 + H(+)</text>
        <dbReference type="Rhea" id="RHEA:70439"/>
        <dbReference type="Rhea" id="RHEA-COMP:14237"/>
        <dbReference type="Rhea" id="RHEA-COMP:17070"/>
        <dbReference type="ChEBI" id="CHEBI:15378"/>
        <dbReference type="ChEBI" id="CHEBI:15379"/>
        <dbReference type="ChEBI" id="CHEBI:16526"/>
        <dbReference type="ChEBI" id="CHEBI:16810"/>
        <dbReference type="ChEBI" id="CHEBI:16842"/>
        <dbReference type="ChEBI" id="CHEBI:30031"/>
        <dbReference type="ChEBI" id="CHEBI:85452"/>
        <dbReference type="ChEBI" id="CHEBI:139075"/>
    </reaction>
    <physiologicalReaction direction="left-to-right" evidence="15">
        <dbReference type="Rhea" id="RHEA:70440"/>
    </physiologicalReaction>
</comment>
<dbReference type="GO" id="GO:0008198">
    <property type="term" value="F:ferrous iron binding"/>
    <property type="evidence" value="ECO:0007669"/>
    <property type="project" value="TreeGrafter"/>
</dbReference>
<feature type="binding site" evidence="27">
    <location>
        <position position="186"/>
    </location>
    <ligand>
        <name>2-oxoglutarate</name>
        <dbReference type="ChEBI" id="CHEBI:16810"/>
    </ligand>
</feature>
<dbReference type="Gene3D" id="2.60.120.590">
    <property type="entry name" value="Alpha-ketoglutarate-dependent dioxygenase AlkB-like"/>
    <property type="match status" value="1"/>
</dbReference>
<feature type="binding site" evidence="27">
    <location>
        <position position="277"/>
    </location>
    <ligand>
        <name>2-oxoglutarate</name>
        <dbReference type="ChEBI" id="CHEBI:16810"/>
    </ligand>
</feature>
<keyword evidence="6" id="KW-0460">Magnesium</keyword>
<evidence type="ECO:0000256" key="27">
    <source>
        <dbReference type="PIRSR" id="PIRSR632852-1"/>
    </source>
</evidence>
<evidence type="ECO:0000256" key="21">
    <source>
        <dbReference type="ARBA" id="ARBA00053025"/>
    </source>
</evidence>
<keyword evidence="7" id="KW-0223">Dioxygenase</keyword>
<dbReference type="FunFam" id="2.60.120.590:FF:000004">
    <property type="entry name" value="DNA oxidative demethylase ALKBH2"/>
    <property type="match status" value="1"/>
</dbReference>
<evidence type="ECO:0000256" key="15">
    <source>
        <dbReference type="ARBA" id="ARBA00051376"/>
    </source>
</evidence>
<evidence type="ECO:0000256" key="22">
    <source>
        <dbReference type="ARBA" id="ARBA00062909"/>
    </source>
</evidence>
<evidence type="ECO:0000256" key="5">
    <source>
        <dbReference type="ARBA" id="ARBA00022763"/>
    </source>
</evidence>
<keyword evidence="10" id="KW-0234">DNA repair</keyword>
<evidence type="ECO:0000256" key="11">
    <source>
        <dbReference type="ARBA" id="ARBA00023242"/>
    </source>
</evidence>
<evidence type="ECO:0000256" key="25">
    <source>
        <dbReference type="ARBA" id="ARBA00077989"/>
    </source>
</evidence>
<comment type="subcellular location">
    <subcellularLocation>
        <location evidence="2">Nucleus</location>
        <location evidence="2">Nucleolus</location>
    </subcellularLocation>
    <subcellularLocation>
        <location evidence="3">Nucleus</location>
        <location evidence="3">Nucleoplasm</location>
    </subcellularLocation>
</comment>
<dbReference type="GO" id="GO:0005730">
    <property type="term" value="C:nucleolus"/>
    <property type="evidence" value="ECO:0007669"/>
    <property type="project" value="UniProtKB-SubCell"/>
</dbReference>
<evidence type="ECO:0000256" key="9">
    <source>
        <dbReference type="ARBA" id="ARBA00023004"/>
    </source>
</evidence>
<feature type="binding site" evidence="27">
    <location>
        <position position="188"/>
    </location>
    <ligand>
        <name>2-oxoglutarate</name>
        <dbReference type="ChEBI" id="CHEBI:16810"/>
    </ligand>
</feature>
<organism evidence="29">
    <name type="scientific">Hirondellea gigas</name>
    <dbReference type="NCBI Taxonomy" id="1518452"/>
    <lineage>
        <taxon>Eukaryota</taxon>
        <taxon>Metazoa</taxon>
        <taxon>Ecdysozoa</taxon>
        <taxon>Arthropoda</taxon>
        <taxon>Crustacea</taxon>
        <taxon>Multicrustacea</taxon>
        <taxon>Malacostraca</taxon>
        <taxon>Eumalacostraca</taxon>
        <taxon>Peracarida</taxon>
        <taxon>Amphipoda</taxon>
        <taxon>Amphilochidea</taxon>
        <taxon>Lysianassida</taxon>
        <taxon>Lysianassidira</taxon>
        <taxon>Lysianassoidea</taxon>
        <taxon>Lysianassidae</taxon>
        <taxon>Hirondellea</taxon>
    </lineage>
</organism>
<dbReference type="InterPro" id="IPR005123">
    <property type="entry name" value="Oxoglu/Fe-dep_dioxygenase_dom"/>
</dbReference>
<dbReference type="PANTHER" id="PTHR31573">
    <property type="entry name" value="ALPHA-KETOGLUTARATE-DEPENDENT DIOXYGENASE ALKB HOMOLOG 2"/>
    <property type="match status" value="1"/>
</dbReference>
<evidence type="ECO:0000313" key="29">
    <source>
        <dbReference type="EMBL" id="LAB70169.1"/>
    </source>
</evidence>
<evidence type="ECO:0000256" key="16">
    <source>
        <dbReference type="ARBA" id="ARBA00051434"/>
    </source>
</evidence>
<feature type="binding site" evidence="27">
    <location>
        <begin position="149"/>
        <end position="151"/>
    </location>
    <ligand>
        <name>substrate</name>
    </ligand>
</feature>
<feature type="binding site" evidence="27">
    <location>
        <begin position="129"/>
        <end position="131"/>
    </location>
    <ligand>
        <name>substrate</name>
    </ligand>
</feature>
<evidence type="ECO:0000256" key="13">
    <source>
        <dbReference type="ARBA" id="ARBA00051165"/>
    </source>
</evidence>
<evidence type="ECO:0000256" key="12">
    <source>
        <dbReference type="ARBA" id="ARBA00051010"/>
    </source>
</evidence>
<comment type="catalytic activity">
    <reaction evidence="19">
        <text>a 1,N(6)-etheno-2'-deoxyadenosine in double-stranded DNA + 2-oxoglutarate + O2 + H2O = a 2'-deoxyadenosine in double-stranded DNA + glyoxal + succinate + CO2</text>
        <dbReference type="Rhea" id="RHEA:70463"/>
        <dbReference type="Rhea" id="RHEA-COMP:17897"/>
        <dbReference type="Rhea" id="RHEA-COMP:17903"/>
        <dbReference type="ChEBI" id="CHEBI:15377"/>
        <dbReference type="ChEBI" id="CHEBI:15379"/>
        <dbReference type="ChEBI" id="CHEBI:16526"/>
        <dbReference type="ChEBI" id="CHEBI:16810"/>
        <dbReference type="ChEBI" id="CHEBI:30031"/>
        <dbReference type="ChEBI" id="CHEBI:34779"/>
        <dbReference type="ChEBI" id="CHEBI:90615"/>
        <dbReference type="ChEBI" id="CHEBI:189583"/>
    </reaction>
    <physiologicalReaction direction="left-to-right" evidence="19">
        <dbReference type="Rhea" id="RHEA:70464"/>
    </physiologicalReaction>
</comment>